<dbReference type="InterPro" id="IPR044063">
    <property type="entry name" value="ZF_RING_GID"/>
</dbReference>
<evidence type="ECO:0000313" key="5">
    <source>
        <dbReference type="EMBL" id="KAF2126110.1"/>
    </source>
</evidence>
<keyword evidence="1" id="KW-0863">Zinc-finger</keyword>
<name>A0A6A6A2T0_9PLEO</name>
<dbReference type="EMBL" id="ML977514">
    <property type="protein sequence ID" value="KAF2126110.1"/>
    <property type="molecule type" value="Genomic_DNA"/>
</dbReference>
<evidence type="ECO:0000259" key="3">
    <source>
        <dbReference type="PROSITE" id="PS50089"/>
    </source>
</evidence>
<dbReference type="PANTHER" id="PTHR23041">
    <property type="entry name" value="RING FINGER DOMAIN-CONTAINING"/>
    <property type="match status" value="1"/>
</dbReference>
<evidence type="ECO:0000259" key="4">
    <source>
        <dbReference type="PROSITE" id="PS51867"/>
    </source>
</evidence>
<evidence type="ECO:0000256" key="2">
    <source>
        <dbReference type="PROSITE-ProRule" id="PRU01215"/>
    </source>
</evidence>
<evidence type="ECO:0000313" key="6">
    <source>
        <dbReference type="Proteomes" id="UP000799771"/>
    </source>
</evidence>
<proteinExistence type="predicted"/>
<evidence type="ECO:0000256" key="1">
    <source>
        <dbReference type="PROSITE-ProRule" id="PRU00175"/>
    </source>
</evidence>
<dbReference type="InterPro" id="IPR047134">
    <property type="entry name" value="RNF4"/>
</dbReference>
<dbReference type="InterPro" id="IPR001841">
    <property type="entry name" value="Znf_RING"/>
</dbReference>
<dbReference type="GeneID" id="54409215"/>
<protein>
    <recommendedName>
        <fullName evidence="7">RING-type domain-containing protein</fullName>
    </recommendedName>
</protein>
<sequence>MSAGIVSPFLNHEQAVGFVNNLQKVTISSIAPEDMKCPFCWNIYGQVDEEGANNDPVLTPCGHLYGRDCLVQVLESSRLCPMCRSDM</sequence>
<dbReference type="InterPro" id="IPR013083">
    <property type="entry name" value="Znf_RING/FYVE/PHD"/>
</dbReference>
<dbReference type="Gene3D" id="3.30.40.10">
    <property type="entry name" value="Zinc/RING finger domain, C3HC4 (zinc finger)"/>
    <property type="match status" value="1"/>
</dbReference>
<dbReference type="Proteomes" id="UP000799771">
    <property type="component" value="Unassembled WGS sequence"/>
</dbReference>
<accession>A0A6A6A2T0</accession>
<keyword evidence="6" id="KW-1185">Reference proteome</keyword>
<dbReference type="GO" id="GO:0008270">
    <property type="term" value="F:zinc ion binding"/>
    <property type="evidence" value="ECO:0007669"/>
    <property type="project" value="UniProtKB-KW"/>
</dbReference>
<dbReference type="GO" id="GO:0061630">
    <property type="term" value="F:ubiquitin protein ligase activity"/>
    <property type="evidence" value="ECO:0007669"/>
    <property type="project" value="InterPro"/>
</dbReference>
<dbReference type="PROSITE" id="PS51867">
    <property type="entry name" value="ZF_RING_GID"/>
    <property type="match status" value="1"/>
</dbReference>
<gene>
    <name evidence="5" type="ORF">P153DRAFT_369464</name>
</gene>
<dbReference type="Pfam" id="PF13639">
    <property type="entry name" value="zf-RING_2"/>
    <property type="match status" value="1"/>
</dbReference>
<feature type="domain" description="RING-Gid-type" evidence="4">
    <location>
        <begin position="37"/>
        <end position="83"/>
    </location>
</feature>
<feature type="domain" description="RING-type" evidence="3">
    <location>
        <begin position="37"/>
        <end position="84"/>
    </location>
</feature>
<reference evidence="5" key="1">
    <citation type="journal article" date="2020" name="Stud. Mycol.">
        <title>101 Dothideomycetes genomes: a test case for predicting lifestyles and emergence of pathogens.</title>
        <authorList>
            <person name="Haridas S."/>
            <person name="Albert R."/>
            <person name="Binder M."/>
            <person name="Bloem J."/>
            <person name="Labutti K."/>
            <person name="Salamov A."/>
            <person name="Andreopoulos B."/>
            <person name="Baker S."/>
            <person name="Barry K."/>
            <person name="Bills G."/>
            <person name="Bluhm B."/>
            <person name="Cannon C."/>
            <person name="Castanera R."/>
            <person name="Culley D."/>
            <person name="Daum C."/>
            <person name="Ezra D."/>
            <person name="Gonzalez J."/>
            <person name="Henrissat B."/>
            <person name="Kuo A."/>
            <person name="Liang C."/>
            <person name="Lipzen A."/>
            <person name="Lutzoni F."/>
            <person name="Magnuson J."/>
            <person name="Mondo S."/>
            <person name="Nolan M."/>
            <person name="Ohm R."/>
            <person name="Pangilinan J."/>
            <person name="Park H.-J."/>
            <person name="Ramirez L."/>
            <person name="Alfaro M."/>
            <person name="Sun H."/>
            <person name="Tritt A."/>
            <person name="Yoshinaga Y."/>
            <person name="Zwiers L.-H."/>
            <person name="Turgeon B."/>
            <person name="Goodwin S."/>
            <person name="Spatafora J."/>
            <person name="Crous P."/>
            <person name="Grigoriev I."/>
        </authorList>
    </citation>
    <scope>NUCLEOTIDE SEQUENCE</scope>
    <source>
        <strain evidence="5">CBS 119687</strain>
    </source>
</reference>
<keyword evidence="1" id="KW-0862">Zinc</keyword>
<dbReference type="SMART" id="SM00184">
    <property type="entry name" value="RING"/>
    <property type="match status" value="1"/>
</dbReference>
<dbReference type="RefSeq" id="XP_033520502.1">
    <property type="nucleotide sequence ID" value="XM_033668783.1"/>
</dbReference>
<keyword evidence="1" id="KW-0479">Metal-binding</keyword>
<dbReference type="AlphaFoldDB" id="A0A6A6A2T0"/>
<dbReference type="SUPFAM" id="SSF57850">
    <property type="entry name" value="RING/U-box"/>
    <property type="match status" value="1"/>
</dbReference>
<evidence type="ECO:0008006" key="7">
    <source>
        <dbReference type="Google" id="ProtNLM"/>
    </source>
</evidence>
<organism evidence="5 6">
    <name type="scientific">Dothidotthia symphoricarpi CBS 119687</name>
    <dbReference type="NCBI Taxonomy" id="1392245"/>
    <lineage>
        <taxon>Eukaryota</taxon>
        <taxon>Fungi</taxon>
        <taxon>Dikarya</taxon>
        <taxon>Ascomycota</taxon>
        <taxon>Pezizomycotina</taxon>
        <taxon>Dothideomycetes</taxon>
        <taxon>Pleosporomycetidae</taxon>
        <taxon>Pleosporales</taxon>
        <taxon>Dothidotthiaceae</taxon>
        <taxon>Dothidotthia</taxon>
    </lineage>
</organism>
<feature type="zinc finger region" description="RING-Gid-type" evidence="2">
    <location>
        <begin position="37"/>
        <end position="83"/>
    </location>
</feature>
<dbReference type="PROSITE" id="PS50089">
    <property type="entry name" value="ZF_RING_2"/>
    <property type="match status" value="1"/>
</dbReference>
<dbReference type="PANTHER" id="PTHR23041:SF78">
    <property type="entry name" value="E3 UBIQUITIN-PROTEIN LIGASE RNF4"/>
    <property type="match status" value="1"/>
</dbReference>
<feature type="non-terminal residue" evidence="5">
    <location>
        <position position="87"/>
    </location>
</feature>